<dbReference type="PANTHER" id="PTHR10434">
    <property type="entry name" value="1-ACYL-SN-GLYCEROL-3-PHOSPHATE ACYLTRANSFERASE"/>
    <property type="match status" value="1"/>
</dbReference>
<keyword evidence="2 6" id="KW-0808">Transferase</keyword>
<evidence type="ECO:0000313" key="7">
    <source>
        <dbReference type="Proteomes" id="UP000541810"/>
    </source>
</evidence>
<protein>
    <submittedName>
        <fullName evidence="6">1-acyl-sn-glycerol-3-phosphate acyltransferase</fullName>
        <ecNumber evidence="6">2.3.1.51</ecNumber>
    </submittedName>
</protein>
<dbReference type="Pfam" id="PF01553">
    <property type="entry name" value="Acyltransferase"/>
    <property type="match status" value="1"/>
</dbReference>
<comment type="pathway">
    <text evidence="1">Lipid metabolism.</text>
</comment>
<feature type="domain" description="Phospholipid/glycerol acyltransferase" evidence="5">
    <location>
        <begin position="53"/>
        <end position="166"/>
    </location>
</feature>
<keyword evidence="7" id="KW-1185">Reference proteome</keyword>
<keyword evidence="3 6" id="KW-0012">Acyltransferase</keyword>
<accession>A0A7X0H8R1</accession>
<evidence type="ECO:0000256" key="1">
    <source>
        <dbReference type="ARBA" id="ARBA00005189"/>
    </source>
</evidence>
<dbReference type="CDD" id="cd07989">
    <property type="entry name" value="LPLAT_AGPAT-like"/>
    <property type="match status" value="1"/>
</dbReference>
<comment type="caution">
    <text evidence="6">The sequence shown here is derived from an EMBL/GenBank/DDBJ whole genome shotgun (WGS) entry which is preliminary data.</text>
</comment>
<organism evidence="6 7">
    <name type="scientific">Algisphaera agarilytica</name>
    <dbReference type="NCBI Taxonomy" id="1385975"/>
    <lineage>
        <taxon>Bacteria</taxon>
        <taxon>Pseudomonadati</taxon>
        <taxon>Planctomycetota</taxon>
        <taxon>Phycisphaerae</taxon>
        <taxon>Phycisphaerales</taxon>
        <taxon>Phycisphaeraceae</taxon>
        <taxon>Algisphaera</taxon>
    </lineage>
</organism>
<dbReference type="GO" id="GO:0006654">
    <property type="term" value="P:phosphatidic acid biosynthetic process"/>
    <property type="evidence" value="ECO:0007669"/>
    <property type="project" value="TreeGrafter"/>
</dbReference>
<evidence type="ECO:0000256" key="4">
    <source>
        <dbReference type="SAM" id="Phobius"/>
    </source>
</evidence>
<evidence type="ECO:0000256" key="3">
    <source>
        <dbReference type="ARBA" id="ARBA00023315"/>
    </source>
</evidence>
<dbReference type="EMBL" id="JACHGY010000001">
    <property type="protein sequence ID" value="MBB6431333.1"/>
    <property type="molecule type" value="Genomic_DNA"/>
</dbReference>
<reference evidence="6 7" key="1">
    <citation type="submission" date="2020-08" db="EMBL/GenBank/DDBJ databases">
        <title>Genomic Encyclopedia of Type Strains, Phase IV (KMG-IV): sequencing the most valuable type-strain genomes for metagenomic binning, comparative biology and taxonomic classification.</title>
        <authorList>
            <person name="Goeker M."/>
        </authorList>
    </citation>
    <scope>NUCLEOTIDE SEQUENCE [LARGE SCALE GENOMIC DNA]</scope>
    <source>
        <strain evidence="6 7">DSM 103725</strain>
    </source>
</reference>
<evidence type="ECO:0000313" key="6">
    <source>
        <dbReference type="EMBL" id="MBB6431333.1"/>
    </source>
</evidence>
<dbReference type="SUPFAM" id="SSF69593">
    <property type="entry name" value="Glycerol-3-phosphate (1)-acyltransferase"/>
    <property type="match status" value="1"/>
</dbReference>
<feature type="transmembrane region" description="Helical" evidence="4">
    <location>
        <begin position="20"/>
        <end position="37"/>
    </location>
</feature>
<dbReference type="InterPro" id="IPR002123">
    <property type="entry name" value="Plipid/glycerol_acylTrfase"/>
</dbReference>
<keyword evidence="4" id="KW-0472">Membrane</keyword>
<dbReference type="GO" id="GO:0003841">
    <property type="term" value="F:1-acylglycerol-3-phosphate O-acyltransferase activity"/>
    <property type="evidence" value="ECO:0007669"/>
    <property type="project" value="UniProtKB-EC"/>
</dbReference>
<evidence type="ECO:0000256" key="2">
    <source>
        <dbReference type="ARBA" id="ARBA00022679"/>
    </source>
</evidence>
<dbReference type="PANTHER" id="PTHR10434:SF11">
    <property type="entry name" value="1-ACYL-SN-GLYCEROL-3-PHOSPHATE ACYLTRANSFERASE"/>
    <property type="match status" value="1"/>
</dbReference>
<dbReference type="SMART" id="SM00563">
    <property type="entry name" value="PlsC"/>
    <property type="match status" value="1"/>
</dbReference>
<name>A0A7X0H8R1_9BACT</name>
<dbReference type="RefSeq" id="WP_184678811.1">
    <property type="nucleotide sequence ID" value="NZ_JACHGY010000001.1"/>
</dbReference>
<dbReference type="EC" id="2.3.1.51" evidence="6"/>
<dbReference type="AlphaFoldDB" id="A0A7X0H8R1"/>
<dbReference type="Proteomes" id="UP000541810">
    <property type="component" value="Unassembled WGS sequence"/>
</dbReference>
<sequence>MTWFRDLRKRQPNRPLWRIAIWQFMQSMSWLYLLVLYRTRSWGVRNIPDEGPVLLLSNHQSFYDPILIGFGCSKRHFYSLARHTLFTTPIAKLFQRVSNAIPVEQGAGDTKAIKKCIEVLKDDQTLMLFPEGARTMTGDVEKFETGAMLIIKRAKPTVVPVALEGVYDVWPRGQSKPKWSGRLGVMFGEPIPAEELLAMKADAAMDMVRDRVDAMRSEIAERIGKK</sequence>
<keyword evidence="4" id="KW-1133">Transmembrane helix</keyword>
<keyword evidence="4" id="KW-0812">Transmembrane</keyword>
<gene>
    <name evidence="6" type="ORF">HNQ40_003139</name>
</gene>
<evidence type="ECO:0000259" key="5">
    <source>
        <dbReference type="SMART" id="SM00563"/>
    </source>
</evidence>
<proteinExistence type="predicted"/>